<feature type="region of interest" description="Disordered" evidence="4">
    <location>
        <begin position="22"/>
        <end position="132"/>
    </location>
</feature>
<feature type="region of interest" description="Disordered" evidence="4">
    <location>
        <begin position="204"/>
        <end position="228"/>
    </location>
</feature>
<gene>
    <name evidence="5" type="ORF">DKX38_004947</name>
</gene>
<comment type="similarity">
    <text evidence="1">Belongs to the universal ribosomal protein uS15 family.</text>
</comment>
<reference evidence="6" key="1">
    <citation type="journal article" date="2019" name="Gigascience">
        <title>De novo genome assembly of the endangered Acer yangbiense, a plant species with extremely small populations endemic to Yunnan Province, China.</title>
        <authorList>
            <person name="Yang J."/>
            <person name="Wariss H.M."/>
            <person name="Tao L."/>
            <person name="Zhang R."/>
            <person name="Yun Q."/>
            <person name="Hollingsworth P."/>
            <person name="Dao Z."/>
            <person name="Luo G."/>
            <person name="Guo H."/>
            <person name="Ma Y."/>
            <person name="Sun W."/>
        </authorList>
    </citation>
    <scope>NUCLEOTIDE SEQUENCE [LARGE SCALE GENOMIC DNA]</scope>
    <source>
        <strain evidence="6">cv. br00</strain>
    </source>
</reference>
<dbReference type="InterPro" id="IPR009068">
    <property type="entry name" value="uS15_NS1_RNA-bd_sf"/>
</dbReference>
<evidence type="ECO:0000313" key="5">
    <source>
        <dbReference type="EMBL" id="KAB5564893.1"/>
    </source>
</evidence>
<dbReference type="PANTHER" id="PTHR47546:SF3">
    <property type="entry name" value="30S RIBOSOMAL PROTEIN S15, CHLOROPLASTIC"/>
    <property type="match status" value="1"/>
</dbReference>
<dbReference type="AlphaFoldDB" id="A0A5N5NE23"/>
<feature type="compositionally biased region" description="Basic and acidic residues" evidence="4">
    <location>
        <begin position="97"/>
        <end position="110"/>
    </location>
</feature>
<protein>
    <recommendedName>
        <fullName evidence="7">30S ribosomal protein S15, chloroplastic</fullName>
    </recommendedName>
</protein>
<dbReference type="InterPro" id="IPR000589">
    <property type="entry name" value="Ribosomal_uS15"/>
</dbReference>
<feature type="compositionally biased region" description="Polar residues" evidence="4">
    <location>
        <begin position="61"/>
        <end position="94"/>
    </location>
</feature>
<keyword evidence="3" id="KW-0687">Ribonucleoprotein</keyword>
<dbReference type="CDD" id="cd00353">
    <property type="entry name" value="Ribosomal_S15p_S13e"/>
    <property type="match status" value="1"/>
</dbReference>
<proteinExistence type="inferred from homology"/>
<comment type="caution">
    <text evidence="5">The sequence shown here is derived from an EMBL/GenBank/DDBJ whole genome shotgun (WGS) entry which is preliminary data.</text>
</comment>
<evidence type="ECO:0008006" key="7">
    <source>
        <dbReference type="Google" id="ProtNLM"/>
    </source>
</evidence>
<dbReference type="Pfam" id="PF00312">
    <property type="entry name" value="Ribosomal_S15"/>
    <property type="match status" value="1"/>
</dbReference>
<sequence>MALSLSRPRHRSLSNPYLIHLFSSSSTTPSDDPTVSEPQQQQQQQQQSSLSSYFNDVKASLKQQNPENRPNSLPSSKPTYSSNQSFSKPTNNVASYDEIRKNLSEFRLRSSDPPPRDPNSASSQDPSSKQHISFQELYKRNVLARSTGGNGTNQSGGISANQPISGGLTFDAIRESLRQIKGGSENNNTAVGRGRVGALPFSSFKLKPGNENESMNKSTIIGGTEGLPSAVFGREMEGEGGAKGEMSTEFVKMYSHEELGDKLRSLRPTVKRGEKGWFTLKELNERLRKLREMEEKETESRISGFSYRDLRESLVKLKASNDEKAIKNSVQRLNLMGQLRASNYFHPDNMSSSEKMKIELARVRDEFKMSESDCGSARVQVALLTTKIKHLSSVLNKKNLMLPWLLSNFHLSRCATRWLFTKWPSLNDVMLLTATLRPFYMDKHSRKGLIGMVQKRKKLLKYLRRTDWDSYCLVLSKLGLRDNPDHKTLTRL</sequence>
<feature type="compositionally biased region" description="Polar residues" evidence="4">
    <location>
        <begin position="211"/>
        <end position="221"/>
    </location>
</feature>
<feature type="region of interest" description="Disordered" evidence="4">
    <location>
        <begin position="145"/>
        <end position="164"/>
    </location>
</feature>
<dbReference type="GO" id="GO:0006412">
    <property type="term" value="P:translation"/>
    <property type="evidence" value="ECO:0007669"/>
    <property type="project" value="InterPro"/>
</dbReference>
<evidence type="ECO:0000256" key="3">
    <source>
        <dbReference type="ARBA" id="ARBA00023274"/>
    </source>
</evidence>
<feature type="compositionally biased region" description="Low complexity" evidence="4">
    <location>
        <begin position="23"/>
        <end position="47"/>
    </location>
</feature>
<keyword evidence="2" id="KW-0689">Ribosomal protein</keyword>
<dbReference type="SUPFAM" id="SSF47060">
    <property type="entry name" value="S15/NS1 RNA-binding domain"/>
    <property type="match status" value="2"/>
</dbReference>
<name>A0A5N5NE23_9ROSI</name>
<dbReference type="Proteomes" id="UP000326939">
    <property type="component" value="Chromosome 3"/>
</dbReference>
<evidence type="ECO:0000256" key="1">
    <source>
        <dbReference type="ARBA" id="ARBA00008434"/>
    </source>
</evidence>
<dbReference type="EMBL" id="VDCV01000003">
    <property type="protein sequence ID" value="KAB5564893.1"/>
    <property type="molecule type" value="Genomic_DNA"/>
</dbReference>
<dbReference type="PANTHER" id="PTHR47546">
    <property type="entry name" value="S15/NS1, RNA-BINDING PROTEIN"/>
    <property type="match status" value="1"/>
</dbReference>
<accession>A0A5N5NE23</accession>
<dbReference type="GO" id="GO:1990904">
    <property type="term" value="C:ribonucleoprotein complex"/>
    <property type="evidence" value="ECO:0007669"/>
    <property type="project" value="UniProtKB-KW"/>
</dbReference>
<dbReference type="Gene3D" id="1.10.287.10">
    <property type="entry name" value="S15/NS1, RNA-binding"/>
    <property type="match status" value="2"/>
</dbReference>
<evidence type="ECO:0000256" key="4">
    <source>
        <dbReference type="SAM" id="MobiDB-lite"/>
    </source>
</evidence>
<evidence type="ECO:0000313" key="6">
    <source>
        <dbReference type="Proteomes" id="UP000326939"/>
    </source>
</evidence>
<keyword evidence="6" id="KW-1185">Reference proteome</keyword>
<evidence type="ECO:0000256" key="2">
    <source>
        <dbReference type="ARBA" id="ARBA00022980"/>
    </source>
</evidence>
<organism evidence="5 6">
    <name type="scientific">Salix brachista</name>
    <dbReference type="NCBI Taxonomy" id="2182728"/>
    <lineage>
        <taxon>Eukaryota</taxon>
        <taxon>Viridiplantae</taxon>
        <taxon>Streptophyta</taxon>
        <taxon>Embryophyta</taxon>
        <taxon>Tracheophyta</taxon>
        <taxon>Spermatophyta</taxon>
        <taxon>Magnoliopsida</taxon>
        <taxon>eudicotyledons</taxon>
        <taxon>Gunneridae</taxon>
        <taxon>Pentapetalae</taxon>
        <taxon>rosids</taxon>
        <taxon>fabids</taxon>
        <taxon>Malpighiales</taxon>
        <taxon>Salicaceae</taxon>
        <taxon>Saliceae</taxon>
        <taxon>Salix</taxon>
    </lineage>
</organism>
<dbReference type="GO" id="GO:0003735">
    <property type="term" value="F:structural constituent of ribosome"/>
    <property type="evidence" value="ECO:0007669"/>
    <property type="project" value="InterPro"/>
</dbReference>
<dbReference type="SMART" id="SM01387">
    <property type="entry name" value="Ribosomal_S15"/>
    <property type="match status" value="1"/>
</dbReference>
<dbReference type="GO" id="GO:0005840">
    <property type="term" value="C:ribosome"/>
    <property type="evidence" value="ECO:0007669"/>
    <property type="project" value="UniProtKB-KW"/>
</dbReference>